<dbReference type="EMBL" id="FCOW01000004">
    <property type="protein sequence ID" value="CVK18494.1"/>
    <property type="molecule type" value="Genomic_DNA"/>
</dbReference>
<evidence type="ECO:0000313" key="2">
    <source>
        <dbReference type="EMBL" id="CVK18494.1"/>
    </source>
</evidence>
<dbReference type="InterPro" id="IPR024432">
    <property type="entry name" value="Put_RecE_PDDEXK-like_dom"/>
</dbReference>
<dbReference type="Pfam" id="PF12684">
    <property type="entry name" value="DUF3799"/>
    <property type="match status" value="1"/>
</dbReference>
<gene>
    <name evidence="2" type="ORF">SSPH_01132</name>
</gene>
<comment type="caution">
    <text evidence="2">The sequence shown here is derived from an EMBL/GenBank/DDBJ whole genome shotgun (WGS) entry which is preliminary data.</text>
</comment>
<feature type="domain" description="Putative exodeoxyribonuclease 8 PDDEXK-like" evidence="1">
    <location>
        <begin position="19"/>
        <end position="254"/>
    </location>
</feature>
<organism evidence="2 3">
    <name type="scientific">Sporomusa sphaeroides DSM 2875</name>
    <dbReference type="NCBI Taxonomy" id="1337886"/>
    <lineage>
        <taxon>Bacteria</taxon>
        <taxon>Bacillati</taxon>
        <taxon>Bacillota</taxon>
        <taxon>Negativicutes</taxon>
        <taxon>Selenomonadales</taxon>
        <taxon>Sporomusaceae</taxon>
        <taxon>Sporomusa</taxon>
    </lineage>
</organism>
<dbReference type="Gene3D" id="3.90.320.10">
    <property type="match status" value="1"/>
</dbReference>
<protein>
    <recommendedName>
        <fullName evidence="1">Putative exodeoxyribonuclease 8 PDDEXK-like domain-containing protein</fullName>
    </recommendedName>
</protein>
<keyword evidence="3" id="KW-1185">Reference proteome</keyword>
<dbReference type="Proteomes" id="UP000245702">
    <property type="component" value="Unassembled WGS sequence"/>
</dbReference>
<dbReference type="InterPro" id="IPR011604">
    <property type="entry name" value="PDDEXK-like_dom_sf"/>
</dbReference>
<reference evidence="2 3" key="1">
    <citation type="submission" date="2016-01" db="EMBL/GenBank/DDBJ databases">
        <authorList>
            <person name="Brown R."/>
        </authorList>
    </citation>
    <scope>NUCLEOTIDE SEQUENCE [LARGE SCALE GENOMIC DNA]</scope>
    <source>
        <strain evidence="2">Sporomusa sphaeroides DSM 2875</strain>
    </source>
</reference>
<name>A0ABM9VZZ5_9FIRM</name>
<accession>A0ABM9VZZ5</accession>
<evidence type="ECO:0000259" key="1">
    <source>
        <dbReference type="Pfam" id="PF12684"/>
    </source>
</evidence>
<evidence type="ECO:0000313" key="3">
    <source>
        <dbReference type="Proteomes" id="UP000245702"/>
    </source>
</evidence>
<dbReference type="RefSeq" id="WP_075756415.1">
    <property type="nucleotide sequence ID" value="NZ_CP146991.1"/>
</dbReference>
<sequence length="269" mass="31134">MQLTAGNYHSQAANLHYMSVSQYKNWISCEAATLANLKGEYEPEDKTALLVGQYVHCWAEGPDALEKFICDHPEIISSKGPTKGELKSEYRHADEMIACLANDPKVMFYLQGRKEIILTAEMFGIPWKVKIDVDNPGLNYLLDLKTTKSITEHVWSDEIRKYVSFIEEWQYMIQVAVYSEVERIARGRDNWRDFYCIAVSKEKVPDHAIIDLTDHDRVQEELNKIRENMPRIIAVKAGKEPPVRCERCEYCRATKKVDKIIHYTELMPA</sequence>
<proteinExistence type="predicted"/>